<evidence type="ECO:0000256" key="3">
    <source>
        <dbReference type="RuleBase" id="RU361235"/>
    </source>
</evidence>
<dbReference type="EC" id="3.1.1.-" evidence="3"/>
<dbReference type="InterPro" id="IPR002018">
    <property type="entry name" value="CarbesteraseB"/>
</dbReference>
<dbReference type="AlphaFoldDB" id="A0A9P9WYL9"/>
<evidence type="ECO:0000313" key="5">
    <source>
        <dbReference type="EMBL" id="KAI1881511.1"/>
    </source>
</evidence>
<comment type="similarity">
    <text evidence="1 3">Belongs to the type-B carboxylesterase/lipase family.</text>
</comment>
<dbReference type="Pfam" id="PF00135">
    <property type="entry name" value="COesterase"/>
    <property type="match status" value="1"/>
</dbReference>
<dbReference type="EMBL" id="JAFIMR010000001">
    <property type="protein sequence ID" value="KAI1881511.1"/>
    <property type="molecule type" value="Genomic_DNA"/>
</dbReference>
<evidence type="ECO:0000256" key="2">
    <source>
        <dbReference type="ARBA" id="ARBA00022801"/>
    </source>
</evidence>
<proteinExistence type="inferred from homology"/>
<keyword evidence="3" id="KW-0732">Signal</keyword>
<sequence>MTLFKLTLWALLLELVKAHGSQDGLTVQTSTGIYTGLIDPDNNNVKTFQGIPFAEAPVGKLRWKPPVKLRASRQHHYVHRLPANCPQYLLKTRSLWNTNLSEYGIETYGQLRYAGTVAQTSDEDCLGLAIWAPIGVAPDAKLPVAFFIHGGAFVQGGVDSAYLNPSNWVSRSQKHIVVSVNYRVNIFGFPNAAGLDDQNVGFLDTRMALEWAYENIEAFGGDRNRIMLWGQSAGAVASDIIGFAFWDDPLASSLFLQSGNAVRDFSRGDNALQTNFTFVAKNLGCDFPTDPVAEVECMQGVPANLITNFVGQYGDNDTEPGLFFRPTVDEKVIFANYTERAKSGFIPKIPALISTTANEQASFAYPVNNLIAGPANRTALDALTLSSFVCPAFASRNVRALNHLTTYRYQYAGNFTNISPYRWLGAYHAADLPPIMGTYDRHGGSTELEVQLSERMQDYVLAFITDPQNGLSNLGWAPDDGLSDGTLKRFGADNLVEQTVRSAEVDDPCLGVGVYQSVFA</sequence>
<name>A0A9P9WYL9_9PEZI</name>
<dbReference type="Gene3D" id="3.40.50.1820">
    <property type="entry name" value="alpha/beta hydrolase"/>
    <property type="match status" value="1"/>
</dbReference>
<feature type="chain" id="PRO_5040540719" description="Carboxylic ester hydrolase" evidence="3">
    <location>
        <begin position="19"/>
        <end position="520"/>
    </location>
</feature>
<feature type="signal peptide" evidence="3">
    <location>
        <begin position="1"/>
        <end position="18"/>
    </location>
</feature>
<reference evidence="5" key="1">
    <citation type="submission" date="2021-03" db="EMBL/GenBank/DDBJ databases">
        <title>Revisited historic fungal species revealed as producer of novel bioactive compounds through whole genome sequencing and comparative genomics.</title>
        <authorList>
            <person name="Vignolle G.A."/>
            <person name="Hochenegger N."/>
            <person name="Mach R.L."/>
            <person name="Mach-Aigner A.R."/>
            <person name="Javad Rahimi M."/>
            <person name="Salim K.A."/>
            <person name="Chan C.M."/>
            <person name="Lim L.B.L."/>
            <person name="Cai F."/>
            <person name="Druzhinina I.S."/>
            <person name="U'Ren J.M."/>
            <person name="Derntl C."/>
        </authorList>
    </citation>
    <scope>NUCLEOTIDE SEQUENCE</scope>
    <source>
        <strain evidence="5">TUCIM 5799</strain>
    </source>
</reference>
<dbReference type="SUPFAM" id="SSF53474">
    <property type="entry name" value="alpha/beta-Hydrolases"/>
    <property type="match status" value="1"/>
</dbReference>
<organism evidence="5 6">
    <name type="scientific">Neoarthrinium moseri</name>
    <dbReference type="NCBI Taxonomy" id="1658444"/>
    <lineage>
        <taxon>Eukaryota</taxon>
        <taxon>Fungi</taxon>
        <taxon>Dikarya</taxon>
        <taxon>Ascomycota</taxon>
        <taxon>Pezizomycotina</taxon>
        <taxon>Sordariomycetes</taxon>
        <taxon>Xylariomycetidae</taxon>
        <taxon>Amphisphaeriales</taxon>
        <taxon>Apiosporaceae</taxon>
        <taxon>Neoarthrinium</taxon>
    </lineage>
</organism>
<dbReference type="PANTHER" id="PTHR11559">
    <property type="entry name" value="CARBOXYLESTERASE"/>
    <property type="match status" value="1"/>
</dbReference>
<keyword evidence="6" id="KW-1185">Reference proteome</keyword>
<dbReference type="InterPro" id="IPR019826">
    <property type="entry name" value="Carboxylesterase_B_AS"/>
</dbReference>
<comment type="caution">
    <text evidence="5">The sequence shown here is derived from an EMBL/GenBank/DDBJ whole genome shotgun (WGS) entry which is preliminary data.</text>
</comment>
<accession>A0A9P9WYL9</accession>
<evidence type="ECO:0000256" key="1">
    <source>
        <dbReference type="ARBA" id="ARBA00005964"/>
    </source>
</evidence>
<evidence type="ECO:0000313" key="6">
    <source>
        <dbReference type="Proteomes" id="UP000829685"/>
    </source>
</evidence>
<evidence type="ECO:0000259" key="4">
    <source>
        <dbReference type="Pfam" id="PF00135"/>
    </source>
</evidence>
<dbReference type="PROSITE" id="PS00122">
    <property type="entry name" value="CARBOXYLESTERASE_B_1"/>
    <property type="match status" value="1"/>
</dbReference>
<protein>
    <recommendedName>
        <fullName evidence="3">Carboxylic ester hydrolase</fullName>
        <ecNumber evidence="3">3.1.1.-</ecNumber>
    </recommendedName>
</protein>
<dbReference type="GO" id="GO:0016787">
    <property type="term" value="F:hydrolase activity"/>
    <property type="evidence" value="ECO:0007669"/>
    <property type="project" value="UniProtKB-KW"/>
</dbReference>
<dbReference type="InterPro" id="IPR029058">
    <property type="entry name" value="AB_hydrolase_fold"/>
</dbReference>
<feature type="domain" description="Carboxylesterase type B" evidence="4">
    <location>
        <begin position="26"/>
        <end position="366"/>
    </location>
</feature>
<dbReference type="InterPro" id="IPR050309">
    <property type="entry name" value="Type-B_Carboxylest/Lipase"/>
</dbReference>
<dbReference type="Proteomes" id="UP000829685">
    <property type="component" value="Unassembled WGS sequence"/>
</dbReference>
<gene>
    <name evidence="5" type="ORF">JX265_000337</name>
</gene>
<keyword evidence="2 3" id="KW-0378">Hydrolase</keyword>